<proteinExistence type="predicted"/>
<dbReference type="RefSeq" id="WP_113883865.1">
    <property type="nucleotide sequence ID" value="NZ_QNSF01000009.1"/>
</dbReference>
<keyword evidence="2" id="KW-0808">Transferase</keyword>
<comment type="caution">
    <text evidence="2">The sequence shown here is derived from an EMBL/GenBank/DDBJ whole genome shotgun (WGS) entry which is preliminary data.</text>
</comment>
<sequence length="356" mass="40977">MKILFVYYLPSGGVETHNRQRQAALKNFQCEFLYFRKQRTLVNDHRAPVYITNEDARIKHIISEGNYDAAVIISDFGTLPRLRNMGFKGKLIYEIQGLGSKDQASRFLTKAKPIISKYADGLLNPRTPHITKLFNELYPAIPKFNFNNCLDWTQYAYKNLPKHPRPIAAWIGRIEDNKNWKEFLLIGQRLVQDNPNIELYMFEDPTLSHPEERILFQSMVKQLNLDNHLTIHANIPNTEMSHYFSKIGDSGGFLCITSKVEGAPYAPLEAMSSLCPVLTTDCDGIQTMVVQDETGKYYNIGHVDDAFKQAKQLMTDLTLREKIRQQALTHVQNNFSLERYRTNFTTMLNCLGISTK</sequence>
<dbReference type="PANTHER" id="PTHR12526">
    <property type="entry name" value="GLYCOSYLTRANSFERASE"/>
    <property type="match status" value="1"/>
</dbReference>
<dbReference type="Pfam" id="PF00534">
    <property type="entry name" value="Glycos_transf_1"/>
    <property type="match status" value="1"/>
</dbReference>
<evidence type="ECO:0000313" key="3">
    <source>
        <dbReference type="Proteomes" id="UP000252731"/>
    </source>
</evidence>
<keyword evidence="3" id="KW-1185">Reference proteome</keyword>
<protein>
    <submittedName>
        <fullName evidence="2">Glycosyl transferase family 1</fullName>
    </submittedName>
</protein>
<dbReference type="GO" id="GO:0016757">
    <property type="term" value="F:glycosyltransferase activity"/>
    <property type="evidence" value="ECO:0007669"/>
    <property type="project" value="InterPro"/>
</dbReference>
<gene>
    <name evidence="2" type="ORF">DFO70_1091</name>
</gene>
<evidence type="ECO:0000259" key="1">
    <source>
        <dbReference type="Pfam" id="PF00534"/>
    </source>
</evidence>
<dbReference type="InterPro" id="IPR001296">
    <property type="entry name" value="Glyco_trans_1"/>
</dbReference>
<accession>A0A366JRQ5</accession>
<reference evidence="2 3" key="1">
    <citation type="submission" date="2018-06" db="EMBL/GenBank/DDBJ databases">
        <title>Freshwater and sediment microbial communities from various areas in North America, analyzing microbe dynamics in response to fracking.</title>
        <authorList>
            <person name="Lamendella R."/>
        </authorList>
    </citation>
    <scope>NUCLEOTIDE SEQUENCE [LARGE SCALE GENOMIC DNA]</scope>
    <source>
        <strain evidence="2 3">14_TX</strain>
    </source>
</reference>
<dbReference type="EMBL" id="QNSF01000009">
    <property type="protein sequence ID" value="RBP90496.1"/>
    <property type="molecule type" value="Genomic_DNA"/>
</dbReference>
<dbReference type="SUPFAM" id="SSF53756">
    <property type="entry name" value="UDP-Glycosyltransferase/glycogen phosphorylase"/>
    <property type="match status" value="1"/>
</dbReference>
<dbReference type="OrthoDB" id="158463at2"/>
<dbReference type="Proteomes" id="UP000252731">
    <property type="component" value="Unassembled WGS sequence"/>
</dbReference>
<name>A0A366JRQ5_CYTFI</name>
<dbReference type="CDD" id="cd03801">
    <property type="entry name" value="GT4_PimA-like"/>
    <property type="match status" value="1"/>
</dbReference>
<organism evidence="2 3">
    <name type="scientific">Cytobacillus firmus</name>
    <name type="common">Bacillus firmus</name>
    <dbReference type="NCBI Taxonomy" id="1399"/>
    <lineage>
        <taxon>Bacteria</taxon>
        <taxon>Bacillati</taxon>
        <taxon>Bacillota</taxon>
        <taxon>Bacilli</taxon>
        <taxon>Bacillales</taxon>
        <taxon>Bacillaceae</taxon>
        <taxon>Cytobacillus</taxon>
    </lineage>
</organism>
<dbReference type="PANTHER" id="PTHR12526:SF630">
    <property type="entry name" value="GLYCOSYLTRANSFERASE"/>
    <property type="match status" value="1"/>
</dbReference>
<dbReference type="AlphaFoldDB" id="A0A366JRQ5"/>
<dbReference type="Gene3D" id="3.40.50.2000">
    <property type="entry name" value="Glycogen Phosphorylase B"/>
    <property type="match status" value="1"/>
</dbReference>
<evidence type="ECO:0000313" key="2">
    <source>
        <dbReference type="EMBL" id="RBP90496.1"/>
    </source>
</evidence>
<feature type="domain" description="Glycosyl transferase family 1" evidence="1">
    <location>
        <begin position="159"/>
        <end position="327"/>
    </location>
</feature>